<keyword evidence="2" id="KW-0472">Membrane</keyword>
<feature type="compositionally biased region" description="Pro residues" evidence="1">
    <location>
        <begin position="456"/>
        <end position="465"/>
    </location>
</feature>
<feature type="compositionally biased region" description="Basic and acidic residues" evidence="1">
    <location>
        <begin position="112"/>
        <end position="123"/>
    </location>
</feature>
<comment type="caution">
    <text evidence="3">The sequence shown here is derived from an EMBL/GenBank/DDBJ whole genome shotgun (WGS) entry which is preliminary data.</text>
</comment>
<dbReference type="EMBL" id="JAVHNQ010000011">
    <property type="protein sequence ID" value="KAK6336302.1"/>
    <property type="molecule type" value="Genomic_DNA"/>
</dbReference>
<gene>
    <name evidence="3" type="ORF">TWF696_001864</name>
</gene>
<feature type="region of interest" description="Disordered" evidence="1">
    <location>
        <begin position="433"/>
        <end position="465"/>
    </location>
</feature>
<protein>
    <submittedName>
        <fullName evidence="3">Uncharacterized protein</fullName>
    </submittedName>
</protein>
<keyword evidence="4" id="KW-1185">Reference proteome</keyword>
<feature type="transmembrane region" description="Helical" evidence="2">
    <location>
        <begin position="350"/>
        <end position="370"/>
    </location>
</feature>
<feature type="region of interest" description="Disordered" evidence="1">
    <location>
        <begin position="156"/>
        <end position="195"/>
    </location>
</feature>
<organism evidence="3 4">
    <name type="scientific">Orbilia brochopaga</name>
    <dbReference type="NCBI Taxonomy" id="3140254"/>
    <lineage>
        <taxon>Eukaryota</taxon>
        <taxon>Fungi</taxon>
        <taxon>Dikarya</taxon>
        <taxon>Ascomycota</taxon>
        <taxon>Pezizomycotina</taxon>
        <taxon>Orbiliomycetes</taxon>
        <taxon>Orbiliales</taxon>
        <taxon>Orbiliaceae</taxon>
        <taxon>Orbilia</taxon>
    </lineage>
</organism>
<dbReference type="Proteomes" id="UP001375240">
    <property type="component" value="Unassembled WGS sequence"/>
</dbReference>
<feature type="compositionally biased region" description="Low complexity" evidence="1">
    <location>
        <begin position="387"/>
        <end position="400"/>
    </location>
</feature>
<feature type="region of interest" description="Disordered" evidence="1">
    <location>
        <begin position="106"/>
        <end position="130"/>
    </location>
</feature>
<feature type="compositionally biased region" description="Low complexity" evidence="1">
    <location>
        <begin position="156"/>
        <end position="166"/>
    </location>
</feature>
<feature type="region of interest" description="Disordered" evidence="1">
    <location>
        <begin position="380"/>
        <end position="410"/>
    </location>
</feature>
<accession>A0AAV9UAH4</accession>
<name>A0AAV9UAH4_9PEZI</name>
<keyword evidence="2" id="KW-1133">Transmembrane helix</keyword>
<evidence type="ECO:0000256" key="2">
    <source>
        <dbReference type="SAM" id="Phobius"/>
    </source>
</evidence>
<evidence type="ECO:0000256" key="1">
    <source>
        <dbReference type="SAM" id="MobiDB-lite"/>
    </source>
</evidence>
<evidence type="ECO:0000313" key="4">
    <source>
        <dbReference type="Proteomes" id="UP001375240"/>
    </source>
</evidence>
<feature type="transmembrane region" description="Helical" evidence="2">
    <location>
        <begin position="323"/>
        <end position="344"/>
    </location>
</feature>
<dbReference type="AlphaFoldDB" id="A0AAV9UAH4"/>
<feature type="compositionally biased region" description="Pro residues" evidence="1">
    <location>
        <begin position="167"/>
        <end position="186"/>
    </location>
</feature>
<evidence type="ECO:0000313" key="3">
    <source>
        <dbReference type="EMBL" id="KAK6336302.1"/>
    </source>
</evidence>
<sequence>MPRPTDRLSSLPPFSHQARHSIDDSSLPTIPHPPSPPPSDAQSTTAAVGTASPPFLSQRRYSAIPLISSLAEPAPNVAVETFPYTNHLNTGVYNSLSRIPSYRLPSPVSLPSRHDSRIQRDRGMSVSPVSSISSIDAPVTSRYSYLIQPLSGIPQSPASSRMSLPASLPPPAPPPTVPPPPPPLPLPLSQSQDEQASETLLMGLPLDGAYFAPGPDSLAAGLHLPQSNGSTSNAGIAGGSNRGIEPEDAAPTVTYGIPLRPEATSALPTQPQNIFQRVHNSTSQGFGRLHSRMFGEHRPSRPLSITQFVRRHRMLSSHPPTPALAIIGLVTSVLVFIALMAFLWVSTFAANIVAIVYSFSVLIACMFVLVEYKQKKRRLESDEERGSSGLSLFGRSRASGPSGDAGGSQPEMDVVQASEIIVIPRMPVHRVVGEGEADPELPPYSRGGTTEILDIPAPPPPLVDR</sequence>
<feature type="region of interest" description="Disordered" evidence="1">
    <location>
        <begin position="1"/>
        <end position="50"/>
    </location>
</feature>
<keyword evidence="2" id="KW-0812">Transmembrane</keyword>
<reference evidence="3 4" key="1">
    <citation type="submission" date="2019-10" db="EMBL/GenBank/DDBJ databases">
        <authorList>
            <person name="Palmer J.M."/>
        </authorList>
    </citation>
    <scope>NUCLEOTIDE SEQUENCE [LARGE SCALE GENOMIC DNA]</scope>
    <source>
        <strain evidence="3 4">TWF696</strain>
    </source>
</reference>
<feature type="compositionally biased region" description="Pro residues" evidence="1">
    <location>
        <begin position="30"/>
        <end position="39"/>
    </location>
</feature>
<proteinExistence type="predicted"/>